<feature type="binding site" evidence="9">
    <location>
        <begin position="74"/>
        <end position="78"/>
    </location>
    <ligand>
        <name>substrate</name>
    </ligand>
</feature>
<evidence type="ECO:0000259" key="10">
    <source>
        <dbReference type="Pfam" id="PF01180"/>
    </source>
</evidence>
<feature type="domain" description="Dihydroorotate dehydrogenase catalytic" evidence="10">
    <location>
        <begin position="10"/>
        <end position="288"/>
    </location>
</feature>
<dbReference type="EMBL" id="CP048620">
    <property type="protein sequence ID" value="QPJ66135.1"/>
    <property type="molecule type" value="Genomic_DNA"/>
</dbReference>
<dbReference type="EC" id="1.3.-.-" evidence="9"/>
<dbReference type="GO" id="GO:0005737">
    <property type="term" value="C:cytoplasm"/>
    <property type="evidence" value="ECO:0007669"/>
    <property type="project" value="UniProtKB-SubCell"/>
</dbReference>
<evidence type="ECO:0000256" key="5">
    <source>
        <dbReference type="ARBA" id="ARBA00022630"/>
    </source>
</evidence>
<dbReference type="CDD" id="cd04740">
    <property type="entry name" value="DHOD_1B_like"/>
    <property type="match status" value="1"/>
</dbReference>
<evidence type="ECO:0000256" key="4">
    <source>
        <dbReference type="ARBA" id="ARBA00022490"/>
    </source>
</evidence>
<name>A0A7T0G475_9BACT</name>
<dbReference type="AlphaFoldDB" id="A0A7T0G475"/>
<dbReference type="InterPro" id="IPR033888">
    <property type="entry name" value="DHOD_1B"/>
</dbReference>
<dbReference type="HAMAP" id="MF_00224">
    <property type="entry name" value="DHO_dh_type1"/>
    <property type="match status" value="1"/>
</dbReference>
<dbReference type="PROSITE" id="PS00911">
    <property type="entry name" value="DHODEHASE_1"/>
    <property type="match status" value="1"/>
</dbReference>
<evidence type="ECO:0000313" key="11">
    <source>
        <dbReference type="EMBL" id="QPJ66135.1"/>
    </source>
</evidence>
<dbReference type="InterPro" id="IPR024920">
    <property type="entry name" value="Dihydroorotate_DH_1"/>
</dbReference>
<dbReference type="SUPFAM" id="SSF51395">
    <property type="entry name" value="FMN-linked oxidoreductases"/>
    <property type="match status" value="1"/>
</dbReference>
<evidence type="ECO:0000256" key="9">
    <source>
        <dbReference type="HAMAP-Rule" id="MF_00224"/>
    </source>
</evidence>
<comment type="subcellular location">
    <subcellularLocation>
        <location evidence="1 9">Cytoplasm</location>
    </subcellularLocation>
</comment>
<keyword evidence="4 9" id="KW-0963">Cytoplasm</keyword>
<keyword evidence="8 9" id="KW-0560">Oxidoreductase</keyword>
<feature type="binding site" evidence="9">
    <location>
        <begin position="270"/>
        <end position="271"/>
    </location>
    <ligand>
        <name>FMN</name>
        <dbReference type="ChEBI" id="CHEBI:58210"/>
    </ligand>
</feature>
<dbReference type="KEGG" id="nva:G3M78_12315"/>
<dbReference type="InterPro" id="IPR001295">
    <property type="entry name" value="Dihydroorotate_DH_CS"/>
</dbReference>
<comment type="function">
    <text evidence="9">Catalyzes the conversion of dihydroorotate to orotate.</text>
</comment>
<dbReference type="InterPro" id="IPR050074">
    <property type="entry name" value="DHO_dehydrogenase"/>
</dbReference>
<comment type="catalytic activity">
    <reaction evidence="9">
        <text>(S)-dihydroorotate + A = orotate + AH2</text>
        <dbReference type="Rhea" id="RHEA:18073"/>
        <dbReference type="ChEBI" id="CHEBI:13193"/>
        <dbReference type="ChEBI" id="CHEBI:17499"/>
        <dbReference type="ChEBI" id="CHEBI:30839"/>
        <dbReference type="ChEBI" id="CHEBI:30864"/>
    </reaction>
</comment>
<dbReference type="InterPro" id="IPR005720">
    <property type="entry name" value="Dihydroorotate_DH_cat"/>
</dbReference>
<feature type="binding site" evidence="9">
    <location>
        <begin position="197"/>
        <end position="198"/>
    </location>
    <ligand>
        <name>substrate</name>
    </ligand>
</feature>
<evidence type="ECO:0000256" key="1">
    <source>
        <dbReference type="ARBA" id="ARBA00004496"/>
    </source>
</evidence>
<dbReference type="GO" id="GO:0044205">
    <property type="term" value="P:'de novo' UMP biosynthetic process"/>
    <property type="evidence" value="ECO:0007669"/>
    <property type="project" value="UniProtKB-UniRule"/>
</dbReference>
<keyword evidence="6 9" id="KW-0288">FMN</keyword>
<feature type="binding site" evidence="9">
    <location>
        <begin position="248"/>
        <end position="249"/>
    </location>
    <ligand>
        <name>FMN</name>
        <dbReference type="ChEBI" id="CHEBI:58210"/>
    </ligand>
</feature>
<protein>
    <recommendedName>
        <fullName evidence="9">Dihydroorotate dehydrogenase</fullName>
        <shortName evidence="9">DHOD</shortName>
        <shortName evidence="9">DHODase</shortName>
        <shortName evidence="9">DHOdehase</shortName>
        <ecNumber evidence="9">1.3.-.-</ecNumber>
    </recommendedName>
</protein>
<dbReference type="Proteomes" id="UP000594464">
    <property type="component" value="Chromosome"/>
</dbReference>
<comment type="pathway">
    <text evidence="2 9">Pyrimidine metabolism; UMP biosynthesis via de novo pathway.</text>
</comment>
<evidence type="ECO:0000256" key="6">
    <source>
        <dbReference type="ARBA" id="ARBA00022643"/>
    </source>
</evidence>
<dbReference type="Gene3D" id="3.20.20.70">
    <property type="entry name" value="Aldolase class I"/>
    <property type="match status" value="1"/>
</dbReference>
<dbReference type="InterPro" id="IPR049622">
    <property type="entry name" value="Dihydroorotate_DH_I"/>
</dbReference>
<evidence type="ECO:0000256" key="7">
    <source>
        <dbReference type="ARBA" id="ARBA00022975"/>
    </source>
</evidence>
<dbReference type="NCBIfam" id="NF005574">
    <property type="entry name" value="PRK07259.1"/>
    <property type="match status" value="1"/>
</dbReference>
<dbReference type="GO" id="GO:0006207">
    <property type="term" value="P:'de novo' pyrimidine nucleobase biosynthetic process"/>
    <property type="evidence" value="ECO:0007669"/>
    <property type="project" value="InterPro"/>
</dbReference>
<dbReference type="InterPro" id="IPR013785">
    <property type="entry name" value="Aldolase_TIM"/>
</dbReference>
<accession>A0A7T0G475</accession>
<feature type="binding site" evidence="9">
    <location>
        <position position="132"/>
    </location>
    <ligand>
        <name>substrate</name>
    </ligand>
</feature>
<organism evidence="11 12">
    <name type="scientific">Candidatus Nitrohelix vancouverensis</name>
    <dbReference type="NCBI Taxonomy" id="2705534"/>
    <lineage>
        <taxon>Bacteria</taxon>
        <taxon>Pseudomonadati</taxon>
        <taxon>Nitrospinota/Tectimicrobiota group</taxon>
        <taxon>Nitrospinota</taxon>
        <taxon>Nitrospinia</taxon>
        <taxon>Nitrospinales</taxon>
        <taxon>Nitrospinaceae</taxon>
        <taxon>Candidatus Nitrohelix</taxon>
    </lineage>
</organism>
<dbReference type="NCBIfam" id="TIGR01037">
    <property type="entry name" value="pyrD_sub1_fam"/>
    <property type="match status" value="1"/>
</dbReference>
<dbReference type="UniPathway" id="UPA00070"/>
<dbReference type="Pfam" id="PF01180">
    <property type="entry name" value="DHO_dh"/>
    <property type="match status" value="1"/>
</dbReference>
<feature type="binding site" evidence="9">
    <location>
        <position position="104"/>
    </location>
    <ligand>
        <name>FMN</name>
        <dbReference type="ChEBI" id="CHEBI:58210"/>
    </ligand>
</feature>
<dbReference type="PIRSF" id="PIRSF000164">
    <property type="entry name" value="DHO_oxidase"/>
    <property type="match status" value="1"/>
</dbReference>
<comment type="caution">
    <text evidence="9">Lacks conserved residue(s) required for the propagation of feature annotation.</text>
</comment>
<feature type="binding site" evidence="9">
    <location>
        <position position="26"/>
    </location>
    <ligand>
        <name>FMN</name>
        <dbReference type="ChEBI" id="CHEBI:58210"/>
    </ligand>
</feature>
<evidence type="ECO:0000256" key="2">
    <source>
        <dbReference type="ARBA" id="ARBA00004725"/>
    </source>
</evidence>
<keyword evidence="5 9" id="KW-0285">Flavoprotein</keyword>
<proteinExistence type="inferred from homology"/>
<feature type="binding site" evidence="9">
    <location>
        <position position="50"/>
    </location>
    <ligand>
        <name>substrate</name>
    </ligand>
</feature>
<dbReference type="FunFam" id="3.20.20.70:FF:000027">
    <property type="entry name" value="Dihydropyrimidine dehydrogenase [NADP(+)]"/>
    <property type="match status" value="1"/>
</dbReference>
<dbReference type="InterPro" id="IPR012135">
    <property type="entry name" value="Dihydroorotate_DH_1_2"/>
</dbReference>
<dbReference type="GO" id="GO:0004152">
    <property type="term" value="F:dihydroorotate dehydrogenase activity"/>
    <property type="evidence" value="ECO:0007669"/>
    <property type="project" value="UniProtKB-UniRule"/>
</dbReference>
<comment type="cofactor">
    <cofactor evidence="9">
        <name>FMN</name>
        <dbReference type="ChEBI" id="CHEBI:58210"/>
    </cofactor>
    <text evidence="9">Binds 1 FMN per subunit.</text>
</comment>
<comment type="similarity">
    <text evidence="3 9">Belongs to the dihydroorotate dehydrogenase family. Type 1 subfamily.</text>
</comment>
<dbReference type="PANTHER" id="PTHR48109">
    <property type="entry name" value="DIHYDROOROTATE DEHYDROGENASE (QUINONE), MITOCHONDRIAL-RELATED"/>
    <property type="match status" value="1"/>
</dbReference>
<evidence type="ECO:0000313" key="12">
    <source>
        <dbReference type="Proteomes" id="UP000594464"/>
    </source>
</evidence>
<gene>
    <name evidence="9" type="primary">pyrD</name>
    <name evidence="11" type="ORF">G3M78_12315</name>
</gene>
<feature type="binding site" evidence="9">
    <location>
        <position position="132"/>
    </location>
    <ligand>
        <name>FMN</name>
        <dbReference type="ChEBI" id="CHEBI:58210"/>
    </ligand>
</feature>
<dbReference type="PANTHER" id="PTHR48109:SF1">
    <property type="entry name" value="DIHYDROOROTATE DEHYDROGENASE (FUMARATE)"/>
    <property type="match status" value="1"/>
</dbReference>
<feature type="binding site" evidence="9">
    <location>
        <begin position="50"/>
        <end position="51"/>
    </location>
    <ligand>
        <name>FMN</name>
        <dbReference type="ChEBI" id="CHEBI:58210"/>
    </ligand>
</feature>
<evidence type="ECO:0000256" key="3">
    <source>
        <dbReference type="ARBA" id="ARBA00008008"/>
    </source>
</evidence>
<reference evidence="12" key="1">
    <citation type="submission" date="2020-02" db="EMBL/GenBank/DDBJ databases">
        <title>Genomic and physiological characterization of two novel Nitrospinaceae genera.</title>
        <authorList>
            <person name="Mueller A.J."/>
            <person name="Jung M.-Y."/>
            <person name="Strachan C.R."/>
            <person name="Herbold C.W."/>
            <person name="Kirkegaard R.H."/>
            <person name="Daims H."/>
        </authorList>
    </citation>
    <scope>NUCLEOTIDE SEQUENCE [LARGE SCALE GENOMIC DNA]</scope>
</reference>
<feature type="binding site" evidence="9">
    <location>
        <position position="222"/>
    </location>
    <ligand>
        <name>FMN</name>
        <dbReference type="ChEBI" id="CHEBI:58210"/>
    </ligand>
</feature>
<evidence type="ECO:0000256" key="8">
    <source>
        <dbReference type="ARBA" id="ARBA00023002"/>
    </source>
</evidence>
<feature type="binding site" evidence="9">
    <location>
        <position position="170"/>
    </location>
    <ligand>
        <name>FMN</name>
        <dbReference type="ChEBI" id="CHEBI:58210"/>
    </ligand>
</feature>
<keyword evidence="7 9" id="KW-0665">Pyrimidine biosynthesis</keyword>
<feature type="active site" description="Nucleophile" evidence="9">
    <location>
        <position position="135"/>
    </location>
</feature>
<sequence length="306" mass="32588">MLDKFMPDLSVDLGPLKLENPVLAASGTFGYGLEYLPFVDLDRLGGFSTKGLSLRPKAGNPVPRMIETESGMLNAIGLENIGLEKFLAEKLPLLHRFRARIIVNFFGQTEGEYAEMAAALSEAERLDALEMNISCPNVEHGGQLFCSSPERVASVVSATRARTSKPLIVKLAPNVQDIGEIARAAESAGADALSVANTYVGMSIDLEKQEPYLANKTGGLSGQAIKPLSLYLVYQTAKAVNIPVIGVGGIACAEDALEYLMAGAKAVQIGTANFLDPAVTMKTLAGIEDYCRSHQLAKIADLKTIA</sequence>